<dbReference type="EMBL" id="QHKS01000026">
    <property type="protein sequence ID" value="RDJ99076.1"/>
    <property type="molecule type" value="Genomic_DNA"/>
</dbReference>
<reference evidence="2" key="1">
    <citation type="submission" date="2018-05" db="EMBL/GenBank/DDBJ databases">
        <authorList>
            <person name="Feng T."/>
        </authorList>
    </citation>
    <scope>NUCLEOTIDE SEQUENCE [LARGE SCALE GENOMIC DNA]</scope>
    <source>
        <strain evidence="2">S27</strain>
    </source>
</reference>
<dbReference type="OrthoDB" id="6630012at2"/>
<comment type="caution">
    <text evidence="1">The sequence shown here is derived from an EMBL/GenBank/DDBJ whole genome shotgun (WGS) entry which is preliminary data.</text>
</comment>
<name>A0A370N0F2_9BURK</name>
<keyword evidence="2" id="KW-1185">Reference proteome</keyword>
<dbReference type="PIRSF" id="PIRSF012611">
    <property type="entry name" value="UCP012611"/>
    <property type="match status" value="1"/>
</dbReference>
<protein>
    <recommendedName>
        <fullName evidence="3">HTH crp-type domain-containing protein</fullName>
    </recommendedName>
</protein>
<dbReference type="AlphaFoldDB" id="A0A370N0F2"/>
<evidence type="ECO:0000313" key="1">
    <source>
        <dbReference type="EMBL" id="RDJ99076.1"/>
    </source>
</evidence>
<evidence type="ECO:0000313" key="2">
    <source>
        <dbReference type="Proteomes" id="UP000254875"/>
    </source>
</evidence>
<proteinExistence type="predicted"/>
<accession>A0A370N0F2</accession>
<evidence type="ECO:0008006" key="3">
    <source>
        <dbReference type="Google" id="ProtNLM"/>
    </source>
</evidence>
<gene>
    <name evidence="1" type="ORF">DLM46_30285</name>
</gene>
<organism evidence="1 2">
    <name type="scientific">Paraburkholderia lacunae</name>
    <dbReference type="NCBI Taxonomy" id="2211104"/>
    <lineage>
        <taxon>Bacteria</taxon>
        <taxon>Pseudomonadati</taxon>
        <taxon>Pseudomonadota</taxon>
        <taxon>Betaproteobacteria</taxon>
        <taxon>Burkholderiales</taxon>
        <taxon>Burkholderiaceae</taxon>
        <taxon>Paraburkholderia</taxon>
    </lineage>
</organism>
<dbReference type="InterPro" id="IPR016600">
    <property type="entry name" value="UCP012611"/>
</dbReference>
<sequence length="352" mass="38572">MPRTLSLNEQQLLEDACAAFGRSTRIFKAIPGRARRASDGLTDGTIRFELAGKKFEMPVFIKTRADASGILLAQHRLYATKPGEHRRRLMLVAPYIGSELAARLIDGNVPFLDAAGNAFISEPEGTVMVTGRAKPQLLHSAPTARATTRKGLQVMFAIATQPGLVSQPYRAIAQASGVALSTVNQVIDDLQSRGLVALRSNGERIFTDWPKLVQEWISLYPSRLRPKLGARRFASATADWWRTFDFAQFKGLLGSEAAADVLTHALKAASVTIYSQTALDSQFMLKARLRPDPRGDVEILEAFWPGTTASGWQAGDPPLVHPLLIYADLVASGDDRNLSAAQRIYEQYLSQP</sequence>
<dbReference type="RefSeq" id="WP_115106841.1">
    <property type="nucleotide sequence ID" value="NZ_QHKS01000026.1"/>
</dbReference>
<dbReference type="InterPro" id="IPR019238">
    <property type="entry name" value="AbiEi_2"/>
</dbReference>
<dbReference type="Pfam" id="PF09952">
    <property type="entry name" value="AbiEi_2"/>
    <property type="match status" value="1"/>
</dbReference>
<dbReference type="Proteomes" id="UP000254875">
    <property type="component" value="Unassembled WGS sequence"/>
</dbReference>